<dbReference type="EMBL" id="KE164201">
    <property type="protein sequence ID" value="EPQ16008.1"/>
    <property type="molecule type" value="Genomic_DNA"/>
</dbReference>
<evidence type="ECO:0000256" key="1">
    <source>
        <dbReference type="SAM" id="MobiDB-lite"/>
    </source>
</evidence>
<evidence type="ECO:0000313" key="2">
    <source>
        <dbReference type="EMBL" id="EPQ16008.1"/>
    </source>
</evidence>
<sequence length="337" mass="33592">MAVGALLGILADARGFRFKEKLLVLVVVAAVDVAVDAVGAAPGPFRLKPSIPGPDVPAVVAGAPRESPVAADEVGAVASEAKSVGPALVVAAVGAGAAGCVVPAPVAAGVAGGKANPASVEGWAELPMEPILKLEVPPAWDVLPPVNEKPPGVVDGAEEVAVEPNTKPVGAVPWLEVTALEMALVRVLLPSPKPVGCAVAGVAAALPKFSFGVLIPKENPVPPVAGAVVPKLNPEVCVAGVWVGSENRLVEGVLAVGWEGAPKLNPPVPDVEKENPVAGVVVAVFAVPNVNPPVGAPVPPKLNPLMAPDSGGSSYSSSQSKSSASSATLGRFLKQRK</sequence>
<keyword evidence="3" id="KW-1185">Reference proteome</keyword>
<accession>S7PYH6</accession>
<feature type="compositionally biased region" description="Low complexity" evidence="1">
    <location>
        <begin position="310"/>
        <end position="327"/>
    </location>
</feature>
<evidence type="ECO:0000313" key="3">
    <source>
        <dbReference type="Proteomes" id="UP000052978"/>
    </source>
</evidence>
<protein>
    <submittedName>
        <fullName evidence="2">Uncharacterized protein</fullName>
    </submittedName>
</protein>
<reference evidence="2 3" key="1">
    <citation type="journal article" date="2013" name="Nat. Commun.">
        <title>Genome analysis reveals insights into physiology and longevity of the Brandt's bat Myotis brandtii.</title>
        <authorList>
            <person name="Seim I."/>
            <person name="Fang X."/>
            <person name="Xiong Z."/>
            <person name="Lobanov A.V."/>
            <person name="Huang Z."/>
            <person name="Ma S."/>
            <person name="Feng Y."/>
            <person name="Turanov A.A."/>
            <person name="Zhu Y."/>
            <person name="Lenz T.L."/>
            <person name="Gerashchenko M.V."/>
            <person name="Fan D."/>
            <person name="Hee Yim S."/>
            <person name="Yao X."/>
            <person name="Jordan D."/>
            <person name="Xiong Y."/>
            <person name="Ma Y."/>
            <person name="Lyapunov A.N."/>
            <person name="Chen G."/>
            <person name="Kulakova O.I."/>
            <person name="Sun Y."/>
            <person name="Lee S.G."/>
            <person name="Bronson R.T."/>
            <person name="Moskalev A.A."/>
            <person name="Sunyaev S.R."/>
            <person name="Zhang G."/>
            <person name="Krogh A."/>
            <person name="Wang J."/>
            <person name="Gladyshev V.N."/>
        </authorList>
    </citation>
    <scope>NUCLEOTIDE SEQUENCE [LARGE SCALE GENOMIC DNA]</scope>
</reference>
<dbReference type="Proteomes" id="UP000052978">
    <property type="component" value="Unassembled WGS sequence"/>
</dbReference>
<name>S7PYH6_MYOBR</name>
<feature type="region of interest" description="Disordered" evidence="1">
    <location>
        <begin position="297"/>
        <end position="337"/>
    </location>
</feature>
<dbReference type="AlphaFoldDB" id="S7PYH6"/>
<gene>
    <name evidence="2" type="ORF">D623_10017675</name>
</gene>
<organism evidence="2 3">
    <name type="scientific">Myotis brandtii</name>
    <name type="common">Brandt's bat</name>
    <dbReference type="NCBI Taxonomy" id="109478"/>
    <lineage>
        <taxon>Eukaryota</taxon>
        <taxon>Metazoa</taxon>
        <taxon>Chordata</taxon>
        <taxon>Craniata</taxon>
        <taxon>Vertebrata</taxon>
        <taxon>Euteleostomi</taxon>
        <taxon>Mammalia</taxon>
        <taxon>Eutheria</taxon>
        <taxon>Laurasiatheria</taxon>
        <taxon>Chiroptera</taxon>
        <taxon>Yangochiroptera</taxon>
        <taxon>Vespertilionidae</taxon>
        <taxon>Myotis</taxon>
    </lineage>
</organism>
<proteinExistence type="predicted"/>